<evidence type="ECO:0000256" key="3">
    <source>
        <dbReference type="ARBA" id="ARBA00023163"/>
    </source>
</evidence>
<dbReference type="Gene3D" id="1.10.10.10">
    <property type="entry name" value="Winged helix-like DNA-binding domain superfamily/Winged helix DNA-binding domain"/>
    <property type="match status" value="1"/>
</dbReference>
<dbReference type="InterPro" id="IPR036390">
    <property type="entry name" value="WH_DNA-bd_sf"/>
</dbReference>
<dbReference type="InterPro" id="IPR036388">
    <property type="entry name" value="WH-like_DNA-bd_sf"/>
</dbReference>
<dbReference type="STRING" id="53254.SAMN05660750_00669"/>
<evidence type="ECO:0000256" key="1">
    <source>
        <dbReference type="ARBA" id="ARBA00023015"/>
    </source>
</evidence>
<dbReference type="SUPFAM" id="SSF48008">
    <property type="entry name" value="GntR ligand-binding domain-like"/>
    <property type="match status" value="1"/>
</dbReference>
<dbReference type="SMART" id="SM00895">
    <property type="entry name" value="FCD"/>
    <property type="match status" value="1"/>
</dbReference>
<name>A0A0Q3HY51_9HYPH</name>
<dbReference type="SMART" id="SM00345">
    <property type="entry name" value="HTH_GNTR"/>
    <property type="match status" value="1"/>
</dbReference>
<dbReference type="Proteomes" id="UP000190130">
    <property type="component" value="Unassembled WGS sequence"/>
</dbReference>
<keyword evidence="2 6" id="KW-0238">DNA-binding</keyword>
<evidence type="ECO:0000313" key="8">
    <source>
        <dbReference type="Proteomes" id="UP000190130"/>
    </source>
</evidence>
<proteinExistence type="predicted"/>
<feature type="domain" description="HTH gntR-type" evidence="4">
    <location>
        <begin position="10"/>
        <end position="77"/>
    </location>
</feature>
<dbReference type="SUPFAM" id="SSF46785">
    <property type="entry name" value="Winged helix' DNA-binding domain"/>
    <property type="match status" value="1"/>
</dbReference>
<dbReference type="GO" id="GO:0003677">
    <property type="term" value="F:DNA binding"/>
    <property type="evidence" value="ECO:0007669"/>
    <property type="project" value="UniProtKB-KW"/>
</dbReference>
<evidence type="ECO:0000313" key="5">
    <source>
        <dbReference type="EMBL" id="KQK27720.1"/>
    </source>
</evidence>
<protein>
    <submittedName>
        <fullName evidence="6">DNA-binding transcriptional regulator, GntR family</fullName>
    </submittedName>
</protein>
<dbReference type="Pfam" id="PF07729">
    <property type="entry name" value="FCD"/>
    <property type="match status" value="1"/>
</dbReference>
<accession>A0A0Q3HY51</accession>
<dbReference type="Proteomes" id="UP000051562">
    <property type="component" value="Unassembled WGS sequence"/>
</dbReference>
<dbReference type="Gene3D" id="1.20.120.530">
    <property type="entry name" value="GntR ligand-binding domain-like"/>
    <property type="match status" value="1"/>
</dbReference>
<dbReference type="EMBL" id="LMAR01000094">
    <property type="protein sequence ID" value="KQK27720.1"/>
    <property type="molecule type" value="Genomic_DNA"/>
</dbReference>
<dbReference type="GO" id="GO:0003700">
    <property type="term" value="F:DNA-binding transcription factor activity"/>
    <property type="evidence" value="ECO:0007669"/>
    <property type="project" value="InterPro"/>
</dbReference>
<keyword evidence="7" id="KW-1185">Reference proteome</keyword>
<dbReference type="InterPro" id="IPR008920">
    <property type="entry name" value="TF_FadR/GntR_C"/>
</dbReference>
<evidence type="ECO:0000256" key="2">
    <source>
        <dbReference type="ARBA" id="ARBA00023125"/>
    </source>
</evidence>
<dbReference type="PANTHER" id="PTHR43537:SF39">
    <property type="entry name" value="HTH-TYPE TRANSCRIPTIONAL REGULATOR MCBR"/>
    <property type="match status" value="1"/>
</dbReference>
<dbReference type="InterPro" id="IPR011711">
    <property type="entry name" value="GntR_C"/>
</dbReference>
<dbReference type="AlphaFoldDB" id="A0A0Q3HY51"/>
<dbReference type="InterPro" id="IPR000524">
    <property type="entry name" value="Tscrpt_reg_HTH_GntR"/>
</dbReference>
<reference evidence="5 7" key="1">
    <citation type="submission" date="2015-10" db="EMBL/GenBank/DDBJ databases">
        <title>Draft genome of Bosea thiooxidans.</title>
        <authorList>
            <person name="Wang X."/>
        </authorList>
    </citation>
    <scope>NUCLEOTIDE SEQUENCE [LARGE SCALE GENOMIC DNA]</scope>
    <source>
        <strain evidence="5 7">CGMCC 9174</strain>
    </source>
</reference>
<gene>
    <name evidence="5" type="ORF">ARD30_25380</name>
    <name evidence="6" type="ORF">SAMN05660750_00669</name>
</gene>
<keyword evidence="3" id="KW-0804">Transcription</keyword>
<dbReference type="PROSITE" id="PS50949">
    <property type="entry name" value="HTH_GNTR"/>
    <property type="match status" value="1"/>
</dbReference>
<dbReference type="PANTHER" id="PTHR43537">
    <property type="entry name" value="TRANSCRIPTIONAL REGULATOR, GNTR FAMILY"/>
    <property type="match status" value="1"/>
</dbReference>
<sequence length="254" mass="28973">MVMFKPVAATSFQDLVYDQLSDALMTGAFWPGEALNINDLAAQFGTSIMPVRDAVRRLAAERALLVEPQKGVRVWRPTKSEFAEITHVRTLLEGDVTAAAVAHLTDKHIRDVARAIDEMNEHEVFRSERFLVLNKQIFFTLYEAAQRPATLPIIQSLWRQIGPIVRLYSLVEAFPPTVETSLAFVEALRRRDAETAREIRIKQILRPSEILMSRFDEIMEYRNDSPRQLAHVKPIASELLDGKTRRPGRPRSAR</sequence>
<evidence type="ECO:0000313" key="7">
    <source>
        <dbReference type="Proteomes" id="UP000051562"/>
    </source>
</evidence>
<keyword evidence="1" id="KW-0805">Transcription regulation</keyword>
<organism evidence="5 7">
    <name type="scientific">Bosea thiooxidans</name>
    <dbReference type="NCBI Taxonomy" id="53254"/>
    <lineage>
        <taxon>Bacteria</taxon>
        <taxon>Pseudomonadati</taxon>
        <taxon>Pseudomonadota</taxon>
        <taxon>Alphaproteobacteria</taxon>
        <taxon>Hyphomicrobiales</taxon>
        <taxon>Boseaceae</taxon>
        <taxon>Bosea</taxon>
    </lineage>
</organism>
<evidence type="ECO:0000313" key="6">
    <source>
        <dbReference type="EMBL" id="SKB43984.1"/>
    </source>
</evidence>
<dbReference type="Pfam" id="PF00392">
    <property type="entry name" value="GntR"/>
    <property type="match status" value="1"/>
</dbReference>
<evidence type="ECO:0000259" key="4">
    <source>
        <dbReference type="PROSITE" id="PS50949"/>
    </source>
</evidence>
<reference evidence="6 8" key="2">
    <citation type="submission" date="2017-02" db="EMBL/GenBank/DDBJ databases">
        <authorList>
            <person name="Peterson S.W."/>
        </authorList>
    </citation>
    <scope>NUCLEOTIDE SEQUENCE [LARGE SCALE GENOMIC DNA]</scope>
    <source>
        <strain evidence="6 8">DSM 9653</strain>
    </source>
</reference>
<dbReference type="EMBL" id="FUYX01000002">
    <property type="protein sequence ID" value="SKB43984.1"/>
    <property type="molecule type" value="Genomic_DNA"/>
</dbReference>